<accession>A0A9Q5N861</accession>
<gene>
    <name evidence="1" type="ORF">A7U60_g5617</name>
</gene>
<comment type="caution">
    <text evidence="1">The sequence shown here is derived from an EMBL/GenBank/DDBJ whole genome shotgun (WGS) entry which is preliminary data.</text>
</comment>
<reference evidence="1" key="1">
    <citation type="submission" date="2016-06" db="EMBL/GenBank/DDBJ databases">
        <title>Draft Genome sequence of the fungus Inonotus baumii.</title>
        <authorList>
            <person name="Zhu H."/>
            <person name="Lin W."/>
        </authorList>
    </citation>
    <scope>NUCLEOTIDE SEQUENCE</scope>
    <source>
        <strain evidence="1">821</strain>
    </source>
</reference>
<name>A0A9Q5N861_SANBA</name>
<keyword evidence="2" id="KW-1185">Reference proteome</keyword>
<protein>
    <submittedName>
        <fullName evidence="1">Uncharacterized protein</fullName>
    </submittedName>
</protein>
<dbReference type="AlphaFoldDB" id="A0A9Q5N861"/>
<evidence type="ECO:0000313" key="2">
    <source>
        <dbReference type="Proteomes" id="UP000757232"/>
    </source>
</evidence>
<sequence>MEDHAEQTTTRHVQPIAQKSVAANSRMTNLATAIPEINTRVTPPMHPRTMRITCTITLLYTTPNDRDLGAKSTLREAEMSQDSVKYFVFINHTQLHVHAIRVTVHKASAHS</sequence>
<organism evidence="1 2">
    <name type="scientific">Sanghuangporus baumii</name>
    <name type="common">Phellinus baumii</name>
    <dbReference type="NCBI Taxonomy" id="108892"/>
    <lineage>
        <taxon>Eukaryota</taxon>
        <taxon>Fungi</taxon>
        <taxon>Dikarya</taxon>
        <taxon>Basidiomycota</taxon>
        <taxon>Agaricomycotina</taxon>
        <taxon>Agaricomycetes</taxon>
        <taxon>Hymenochaetales</taxon>
        <taxon>Hymenochaetaceae</taxon>
        <taxon>Sanghuangporus</taxon>
    </lineage>
</organism>
<proteinExistence type="predicted"/>
<dbReference type="Proteomes" id="UP000757232">
    <property type="component" value="Unassembled WGS sequence"/>
</dbReference>
<evidence type="ECO:0000313" key="1">
    <source>
        <dbReference type="EMBL" id="OCB87288.1"/>
    </source>
</evidence>
<dbReference type="EMBL" id="LNZH02000193">
    <property type="protein sequence ID" value="OCB87288.1"/>
    <property type="molecule type" value="Genomic_DNA"/>
</dbReference>